<reference evidence="4" key="3">
    <citation type="submission" date="2015-06" db="UniProtKB">
        <authorList>
            <consortium name="EnsemblMetazoa"/>
        </authorList>
    </citation>
    <scope>IDENTIFICATION</scope>
</reference>
<feature type="signal peptide" evidence="1">
    <location>
        <begin position="1"/>
        <end position="17"/>
    </location>
</feature>
<dbReference type="EMBL" id="AMQM01004782">
    <property type="status" value="NOT_ANNOTATED_CDS"/>
    <property type="molecule type" value="Genomic_DNA"/>
</dbReference>
<reference evidence="3 5" key="2">
    <citation type="journal article" date="2013" name="Nature">
        <title>Insights into bilaterian evolution from three spiralian genomes.</title>
        <authorList>
            <person name="Simakov O."/>
            <person name="Marletaz F."/>
            <person name="Cho S.J."/>
            <person name="Edsinger-Gonzales E."/>
            <person name="Havlak P."/>
            <person name="Hellsten U."/>
            <person name="Kuo D.H."/>
            <person name="Larsson T."/>
            <person name="Lv J."/>
            <person name="Arendt D."/>
            <person name="Savage R."/>
            <person name="Osoegawa K."/>
            <person name="de Jong P."/>
            <person name="Grimwood J."/>
            <person name="Chapman J.A."/>
            <person name="Shapiro H."/>
            <person name="Aerts A."/>
            <person name="Otillar R.P."/>
            <person name="Terry A.Y."/>
            <person name="Boore J.L."/>
            <person name="Grigoriev I.V."/>
            <person name="Lindberg D.R."/>
            <person name="Seaver E.C."/>
            <person name="Weisblat D.A."/>
            <person name="Putnam N.H."/>
            <person name="Rokhsar D.S."/>
        </authorList>
    </citation>
    <scope>NUCLEOTIDE SEQUENCE</scope>
</reference>
<dbReference type="Pfam" id="PF00059">
    <property type="entry name" value="Lectin_C"/>
    <property type="match status" value="1"/>
</dbReference>
<evidence type="ECO:0000256" key="1">
    <source>
        <dbReference type="SAM" id="SignalP"/>
    </source>
</evidence>
<dbReference type="OrthoDB" id="5858677at2759"/>
<dbReference type="AlphaFoldDB" id="T1FTL3"/>
<dbReference type="EnsemblMetazoa" id="HelroT192116">
    <property type="protein sequence ID" value="HelroP192116"/>
    <property type="gene ID" value="HelroG192116"/>
</dbReference>
<dbReference type="InterPro" id="IPR001304">
    <property type="entry name" value="C-type_lectin-like"/>
</dbReference>
<dbReference type="Proteomes" id="UP000015101">
    <property type="component" value="Unassembled WGS sequence"/>
</dbReference>
<dbReference type="HOGENOM" id="CLU_903924_0_0_1"/>
<gene>
    <name evidence="4" type="primary">20212160</name>
    <name evidence="3" type="ORF">HELRODRAFT_192116</name>
</gene>
<dbReference type="GeneID" id="20212160"/>
<dbReference type="InterPro" id="IPR016187">
    <property type="entry name" value="CTDL_fold"/>
</dbReference>
<evidence type="ECO:0000313" key="4">
    <source>
        <dbReference type="EnsemblMetazoa" id="HelroP192116"/>
    </source>
</evidence>
<sequence>MEKSMPLLLLISLYASADMLFERMIFVRVEKNSQQKFFSSNPDARNYFVSTKSFGAINFAYFAFPSKFELDLKDIKIFENLNREQKKICSLKCSLEENCTGFAYEDVDQDAAVGCSFIQEDHLANITSIHPDLERKTVFFRSEDYFEIYSKFPNQLPNTFPNPTAKLYMINEPGDWFKARAFCNEKFRGLTTLGGRGENTELKNFIILNAAKDCSDLFWTAGRRRMTDKSYLWHTAARKKRPPFESFTNWKNSSDGKGFGCITMGRPDGLWQARDCLEKLCYACEVL</sequence>
<evidence type="ECO:0000313" key="5">
    <source>
        <dbReference type="Proteomes" id="UP000015101"/>
    </source>
</evidence>
<evidence type="ECO:0000313" key="3">
    <source>
        <dbReference type="EMBL" id="ESO03116.1"/>
    </source>
</evidence>
<dbReference type="InterPro" id="IPR016186">
    <property type="entry name" value="C-type_lectin-like/link_sf"/>
</dbReference>
<dbReference type="RefSeq" id="XP_009018809.1">
    <property type="nucleotide sequence ID" value="XM_009020561.1"/>
</dbReference>
<feature type="domain" description="C-type lectin" evidence="2">
    <location>
        <begin position="168"/>
        <end position="285"/>
    </location>
</feature>
<name>T1FTL3_HELRO</name>
<feature type="chain" id="PRO_5010980939" description="C-type lectin domain-containing protein" evidence="1">
    <location>
        <begin position="18"/>
        <end position="287"/>
    </location>
</feature>
<dbReference type="CTD" id="20212160"/>
<dbReference type="Gene3D" id="3.10.100.10">
    <property type="entry name" value="Mannose-Binding Protein A, subunit A"/>
    <property type="match status" value="1"/>
</dbReference>
<protein>
    <recommendedName>
        <fullName evidence="2">C-type lectin domain-containing protein</fullName>
    </recommendedName>
</protein>
<dbReference type="CDD" id="cd00037">
    <property type="entry name" value="CLECT"/>
    <property type="match status" value="1"/>
</dbReference>
<dbReference type="PROSITE" id="PS50041">
    <property type="entry name" value="C_TYPE_LECTIN_2"/>
    <property type="match status" value="1"/>
</dbReference>
<evidence type="ECO:0000259" key="2">
    <source>
        <dbReference type="PROSITE" id="PS50041"/>
    </source>
</evidence>
<dbReference type="KEGG" id="hro:HELRODRAFT_192116"/>
<reference evidence="5" key="1">
    <citation type="submission" date="2012-12" db="EMBL/GenBank/DDBJ databases">
        <authorList>
            <person name="Hellsten U."/>
            <person name="Grimwood J."/>
            <person name="Chapman J.A."/>
            <person name="Shapiro H."/>
            <person name="Aerts A."/>
            <person name="Otillar R.P."/>
            <person name="Terry A.Y."/>
            <person name="Boore J.L."/>
            <person name="Simakov O."/>
            <person name="Marletaz F."/>
            <person name="Cho S.-J."/>
            <person name="Edsinger-Gonzales E."/>
            <person name="Havlak P."/>
            <person name="Kuo D.-H."/>
            <person name="Larsson T."/>
            <person name="Lv J."/>
            <person name="Arendt D."/>
            <person name="Savage R."/>
            <person name="Osoegawa K."/>
            <person name="de Jong P."/>
            <person name="Lindberg D.R."/>
            <person name="Seaver E.C."/>
            <person name="Weisblat D.A."/>
            <person name="Putnam N.H."/>
            <person name="Grigoriev I.V."/>
            <person name="Rokhsar D.S."/>
        </authorList>
    </citation>
    <scope>NUCLEOTIDE SEQUENCE</scope>
</reference>
<organism evidence="4 5">
    <name type="scientific">Helobdella robusta</name>
    <name type="common">Californian leech</name>
    <dbReference type="NCBI Taxonomy" id="6412"/>
    <lineage>
        <taxon>Eukaryota</taxon>
        <taxon>Metazoa</taxon>
        <taxon>Spiralia</taxon>
        <taxon>Lophotrochozoa</taxon>
        <taxon>Annelida</taxon>
        <taxon>Clitellata</taxon>
        <taxon>Hirudinea</taxon>
        <taxon>Rhynchobdellida</taxon>
        <taxon>Glossiphoniidae</taxon>
        <taxon>Helobdella</taxon>
    </lineage>
</organism>
<proteinExistence type="predicted"/>
<dbReference type="InParanoid" id="T1FTL3"/>
<keyword evidence="5" id="KW-1185">Reference proteome</keyword>
<dbReference type="SUPFAM" id="SSF56436">
    <property type="entry name" value="C-type lectin-like"/>
    <property type="match status" value="1"/>
</dbReference>
<accession>T1FTL3</accession>
<keyword evidence="1" id="KW-0732">Signal</keyword>
<dbReference type="EMBL" id="KB096676">
    <property type="protein sequence ID" value="ESO03116.1"/>
    <property type="molecule type" value="Genomic_DNA"/>
</dbReference>